<dbReference type="PROSITE" id="PS50005">
    <property type="entry name" value="TPR"/>
    <property type="match status" value="3"/>
</dbReference>
<dbReference type="GO" id="GO:0051607">
    <property type="term" value="P:defense response to virus"/>
    <property type="evidence" value="ECO:0007669"/>
    <property type="project" value="TreeGrafter"/>
</dbReference>
<evidence type="ECO:0000256" key="2">
    <source>
        <dbReference type="ARBA" id="ARBA00022803"/>
    </source>
</evidence>
<proteinExistence type="predicted"/>
<dbReference type="PANTHER" id="PTHR10271">
    <property type="entry name" value="INTERFERON-INDUCED PROTEIN WITH TETRATRICOPEPTIDE REPEATS"/>
    <property type="match status" value="1"/>
</dbReference>
<feature type="repeat" description="TPR" evidence="3">
    <location>
        <begin position="369"/>
        <end position="402"/>
    </location>
</feature>
<dbReference type="SMART" id="SM00028">
    <property type="entry name" value="TPR"/>
    <property type="match status" value="4"/>
</dbReference>
<evidence type="ECO:0000256" key="1">
    <source>
        <dbReference type="ARBA" id="ARBA00022737"/>
    </source>
</evidence>
<dbReference type="SUPFAM" id="SSF48452">
    <property type="entry name" value="TPR-like"/>
    <property type="match status" value="2"/>
</dbReference>
<name>A0A2N5ZAS4_MUIH1</name>
<keyword evidence="2 3" id="KW-0802">TPR repeat</keyword>
<accession>A0A2N5ZAS4</accession>
<evidence type="ECO:0008006" key="6">
    <source>
        <dbReference type="Google" id="ProtNLM"/>
    </source>
</evidence>
<protein>
    <recommendedName>
        <fullName evidence="6">Tetratricopeptide repeat protein</fullName>
    </recommendedName>
</protein>
<dbReference type="EMBL" id="PKTG01000130">
    <property type="protein sequence ID" value="PLX15767.1"/>
    <property type="molecule type" value="Genomic_DNA"/>
</dbReference>
<dbReference type="InterPro" id="IPR011990">
    <property type="entry name" value="TPR-like_helical_dom_sf"/>
</dbReference>
<comment type="caution">
    <text evidence="4">The sequence shown here is derived from an EMBL/GenBank/DDBJ whole genome shotgun (WGS) entry which is preliminary data.</text>
</comment>
<dbReference type="Proteomes" id="UP000234857">
    <property type="component" value="Unassembled WGS sequence"/>
</dbReference>
<evidence type="ECO:0000313" key="4">
    <source>
        <dbReference type="EMBL" id="PLX15767.1"/>
    </source>
</evidence>
<organism evidence="4 5">
    <name type="scientific">Muiribacterium halophilum</name>
    <dbReference type="NCBI Taxonomy" id="2053465"/>
    <lineage>
        <taxon>Bacteria</taxon>
        <taxon>Candidatus Muiribacteriota</taxon>
        <taxon>Candidatus Muiribacteriia</taxon>
        <taxon>Candidatus Muiribacteriales</taxon>
        <taxon>Candidatus Muiribacteriaceae</taxon>
        <taxon>Candidatus Muiribacterium</taxon>
    </lineage>
</organism>
<gene>
    <name evidence="4" type="ORF">C0601_12385</name>
</gene>
<feature type="repeat" description="TPR" evidence="3">
    <location>
        <begin position="301"/>
        <end position="334"/>
    </location>
</feature>
<dbReference type="GO" id="GO:0005829">
    <property type="term" value="C:cytosol"/>
    <property type="evidence" value="ECO:0007669"/>
    <property type="project" value="TreeGrafter"/>
</dbReference>
<dbReference type="InterPro" id="IPR019734">
    <property type="entry name" value="TPR_rpt"/>
</dbReference>
<evidence type="ECO:0000313" key="5">
    <source>
        <dbReference type="Proteomes" id="UP000234857"/>
    </source>
</evidence>
<reference evidence="4 5" key="1">
    <citation type="submission" date="2017-11" db="EMBL/GenBank/DDBJ databases">
        <title>Genome-resolved metagenomics identifies genetic mobility, metabolic interactions, and unexpected diversity in perchlorate-reducing communities.</title>
        <authorList>
            <person name="Barnum T.P."/>
            <person name="Figueroa I.A."/>
            <person name="Carlstrom C.I."/>
            <person name="Lucas L.N."/>
            <person name="Engelbrektson A.L."/>
            <person name="Coates J.D."/>
        </authorList>
    </citation>
    <scope>NUCLEOTIDE SEQUENCE [LARGE SCALE GENOMIC DNA]</scope>
    <source>
        <strain evidence="4">BM706</strain>
    </source>
</reference>
<keyword evidence="1" id="KW-0677">Repeat</keyword>
<dbReference type="PANTHER" id="PTHR10271:SF0">
    <property type="entry name" value="INTERFERON-INDUCED PROTEIN WITH TETRATRICOPEPTIDE REPEATS 5"/>
    <property type="match status" value="1"/>
</dbReference>
<feature type="repeat" description="TPR" evidence="3">
    <location>
        <begin position="112"/>
        <end position="145"/>
    </location>
</feature>
<dbReference type="Pfam" id="PF13181">
    <property type="entry name" value="TPR_8"/>
    <property type="match status" value="1"/>
</dbReference>
<sequence>MLLSCPFLGSDNSSQKEFCIKEKCQFFDRINKVCFIATIGEASLKYLMSSKTLSQEKELENEKILVKGMDINEKEEKYSIYLTKAYKLFRNHLYIDAELEIKRALIYKNDGFDARRLLGRIFLEQGKHDEAIIAYRDSIKIQHEAQLYRDMISQYVELYKDFPDREKFYKNIVEKFMAEADDGKSKLTYFALACCYYYFEFSDISEKARLELAFSNLNKTIKGKDKIIDSYFLIFDLNQKQEFFTGDEIIDYMKKAIKLDEENPYSYLYYSKALSLYGDERDTDKIMINIKKAVELAHDDTKVLYEYGKILQKYLYFPKAIEYYKKALEISPDSIQVLESLARVYKISNLYEKSLAIYENLISCFPYSEKYLSSLADIYQYKLKFEDACENYLKLIEVNPNNSFYYKQYYTLKNKLIDTNEKKSVIAELKKETELETYNHLKLVHYVYALKYLAENPVEEPTYSLIVDNLKKIIRIEPSFMGAYWELAYMYLDKGEDNKKVKELIDQLLELDEKNDTQLYFHI</sequence>
<dbReference type="AlphaFoldDB" id="A0A2N5ZAS4"/>
<evidence type="ECO:0000256" key="3">
    <source>
        <dbReference type="PROSITE-ProRule" id="PRU00339"/>
    </source>
</evidence>
<dbReference type="Gene3D" id="1.25.40.10">
    <property type="entry name" value="Tetratricopeptide repeat domain"/>
    <property type="match status" value="3"/>
</dbReference>
<dbReference type="Pfam" id="PF13432">
    <property type="entry name" value="TPR_16"/>
    <property type="match status" value="1"/>
</dbReference>